<evidence type="ECO:0000313" key="2">
    <source>
        <dbReference type="Proteomes" id="UP001185092"/>
    </source>
</evidence>
<dbReference type="Gene3D" id="2.60.420.10">
    <property type="entry name" value="Maltose phosphorylase, domain 3"/>
    <property type="match status" value="1"/>
</dbReference>
<proteinExistence type="predicted"/>
<gene>
    <name evidence="1" type="ORF">HNQ88_001296</name>
</gene>
<comment type="caution">
    <text evidence="1">The sequence shown here is derived from an EMBL/GenBank/DDBJ whole genome shotgun (WGS) entry which is preliminary data.</text>
</comment>
<dbReference type="Proteomes" id="UP001185092">
    <property type="component" value="Unassembled WGS sequence"/>
</dbReference>
<dbReference type="SUPFAM" id="SSF49785">
    <property type="entry name" value="Galactose-binding domain-like"/>
    <property type="match status" value="1"/>
</dbReference>
<dbReference type="InterPro" id="IPR008979">
    <property type="entry name" value="Galactose-bd-like_sf"/>
</dbReference>
<sequence length="366" mass="41304">MNQGLASLYRAAGLFLTNKENMVAENGDFRDTAINSDRQLWSVAGNLAMIYRVFYGMNLESDKLSFAPVVPEQYQGNKILSNFKYRDAVLDITLNGFGNQINSFKVNGKEQSQHFVNSNIKGRHKIEITLNSQIKDQGKINAKANHFTLKTPRVSLNKNSIIIENYNPSANYQLIANGEVIDKSIESKFTINLPKIYTEYQVAALDSLGYQSFLSKPLIYIPQGHEQILQIEKFAKLSTLPYEGYNGKGFIELTKTKNTDVKIPVTINKDGLYAISFRYSNGSGPYNTDNKCAIRSLIVDNNNEGAIIMSQLGKDEWSSWSESNSQQVRLKKGKHLLQLKFLPHNENMNVDVNRALVDQVKITKLD</sequence>
<dbReference type="RefSeq" id="WP_309937800.1">
    <property type="nucleotide sequence ID" value="NZ_AP025305.1"/>
</dbReference>
<reference evidence="1" key="1">
    <citation type="submission" date="2023-07" db="EMBL/GenBank/DDBJ databases">
        <title>Genomic Encyclopedia of Type Strains, Phase IV (KMG-IV): sequencing the most valuable type-strain genomes for metagenomic binning, comparative biology and taxonomic classification.</title>
        <authorList>
            <person name="Goeker M."/>
        </authorList>
    </citation>
    <scope>NUCLEOTIDE SEQUENCE</scope>
    <source>
        <strain evidence="1">DSM 26174</strain>
    </source>
</reference>
<keyword evidence="2" id="KW-1185">Reference proteome</keyword>
<name>A0AAE3XLU6_9BACT</name>
<dbReference type="Gene3D" id="2.60.120.260">
    <property type="entry name" value="Galactose-binding domain-like"/>
    <property type="match status" value="1"/>
</dbReference>
<dbReference type="InterPro" id="IPR008928">
    <property type="entry name" value="6-hairpin_glycosidase_sf"/>
</dbReference>
<protein>
    <recommendedName>
        <fullName evidence="3">CBM6 domain-containing protein</fullName>
    </recommendedName>
</protein>
<dbReference type="SUPFAM" id="SSF48208">
    <property type="entry name" value="Six-hairpin glycosidases"/>
    <property type="match status" value="1"/>
</dbReference>
<evidence type="ECO:0008006" key="3">
    <source>
        <dbReference type="Google" id="ProtNLM"/>
    </source>
</evidence>
<organism evidence="1 2">
    <name type="scientific">Aureibacter tunicatorum</name>
    <dbReference type="NCBI Taxonomy" id="866807"/>
    <lineage>
        <taxon>Bacteria</taxon>
        <taxon>Pseudomonadati</taxon>
        <taxon>Bacteroidota</taxon>
        <taxon>Cytophagia</taxon>
        <taxon>Cytophagales</taxon>
        <taxon>Persicobacteraceae</taxon>
        <taxon>Aureibacter</taxon>
    </lineage>
</organism>
<accession>A0AAE3XLU6</accession>
<evidence type="ECO:0000313" key="1">
    <source>
        <dbReference type="EMBL" id="MDR6238320.1"/>
    </source>
</evidence>
<dbReference type="GO" id="GO:0005975">
    <property type="term" value="P:carbohydrate metabolic process"/>
    <property type="evidence" value="ECO:0007669"/>
    <property type="project" value="InterPro"/>
</dbReference>
<dbReference type="AlphaFoldDB" id="A0AAE3XLU6"/>
<dbReference type="EMBL" id="JAVDQD010000001">
    <property type="protein sequence ID" value="MDR6238320.1"/>
    <property type="molecule type" value="Genomic_DNA"/>
</dbReference>